<gene>
    <name evidence="1" type="ORF">HPB50_025672</name>
</gene>
<name>A0ACB7SCG1_HYAAI</name>
<proteinExistence type="predicted"/>
<dbReference type="EMBL" id="CM023485">
    <property type="protein sequence ID" value="KAH6931604.1"/>
    <property type="molecule type" value="Genomic_DNA"/>
</dbReference>
<dbReference type="Proteomes" id="UP000821845">
    <property type="component" value="Chromosome 5"/>
</dbReference>
<keyword evidence="2" id="KW-1185">Reference proteome</keyword>
<organism evidence="1 2">
    <name type="scientific">Hyalomma asiaticum</name>
    <name type="common">Tick</name>
    <dbReference type="NCBI Taxonomy" id="266040"/>
    <lineage>
        <taxon>Eukaryota</taxon>
        <taxon>Metazoa</taxon>
        <taxon>Ecdysozoa</taxon>
        <taxon>Arthropoda</taxon>
        <taxon>Chelicerata</taxon>
        <taxon>Arachnida</taxon>
        <taxon>Acari</taxon>
        <taxon>Parasitiformes</taxon>
        <taxon>Ixodida</taxon>
        <taxon>Ixodoidea</taxon>
        <taxon>Ixodidae</taxon>
        <taxon>Hyalomminae</taxon>
        <taxon>Hyalomma</taxon>
    </lineage>
</organism>
<reference evidence="1" key="1">
    <citation type="submission" date="2020-05" db="EMBL/GenBank/DDBJ databases">
        <title>Large-scale comparative analyses of tick genomes elucidate their genetic diversity and vector capacities.</title>
        <authorList>
            <person name="Jia N."/>
            <person name="Wang J."/>
            <person name="Shi W."/>
            <person name="Du L."/>
            <person name="Sun Y."/>
            <person name="Zhan W."/>
            <person name="Jiang J."/>
            <person name="Wang Q."/>
            <person name="Zhang B."/>
            <person name="Ji P."/>
            <person name="Sakyi L.B."/>
            <person name="Cui X."/>
            <person name="Yuan T."/>
            <person name="Jiang B."/>
            <person name="Yang W."/>
            <person name="Lam T.T.-Y."/>
            <person name="Chang Q."/>
            <person name="Ding S."/>
            <person name="Wang X."/>
            <person name="Zhu J."/>
            <person name="Ruan X."/>
            <person name="Zhao L."/>
            <person name="Wei J."/>
            <person name="Que T."/>
            <person name="Du C."/>
            <person name="Cheng J."/>
            <person name="Dai P."/>
            <person name="Han X."/>
            <person name="Huang E."/>
            <person name="Gao Y."/>
            <person name="Liu J."/>
            <person name="Shao H."/>
            <person name="Ye R."/>
            <person name="Li L."/>
            <person name="Wei W."/>
            <person name="Wang X."/>
            <person name="Wang C."/>
            <person name="Yang T."/>
            <person name="Huo Q."/>
            <person name="Li W."/>
            <person name="Guo W."/>
            <person name="Chen H."/>
            <person name="Zhou L."/>
            <person name="Ni X."/>
            <person name="Tian J."/>
            <person name="Zhou Y."/>
            <person name="Sheng Y."/>
            <person name="Liu T."/>
            <person name="Pan Y."/>
            <person name="Xia L."/>
            <person name="Li J."/>
            <person name="Zhao F."/>
            <person name="Cao W."/>
        </authorList>
    </citation>
    <scope>NUCLEOTIDE SEQUENCE</scope>
    <source>
        <strain evidence="1">Hyas-2018</strain>
    </source>
</reference>
<evidence type="ECO:0000313" key="1">
    <source>
        <dbReference type="EMBL" id="KAH6931604.1"/>
    </source>
</evidence>
<protein>
    <submittedName>
        <fullName evidence="1">Uncharacterized protein</fullName>
    </submittedName>
</protein>
<comment type="caution">
    <text evidence="1">The sequence shown here is derived from an EMBL/GenBank/DDBJ whole genome shotgun (WGS) entry which is preliminary data.</text>
</comment>
<sequence length="650" mass="73071">MASSALPGPLETRPPQVQCAYGSASAAPPANTNRHSFFVGSALAVASLVLVIAVTVMSVYLGPRQRRTRKPSVEGGSLFCCPKEVEKMARYVNTSLDPCNDFFLYVCSNAVTHGSTEDAVRHSELESAAITGMMPKNVPIRQAGHFLRAYYKTCVETILNRQLFAVAIASAFLRHEADLLRQVDSRNAMVFIMVSALKYDLSSCIATRFEIGGTLQLEIDAICYLHEGFEDYLTATVEAMKENVDLLATNDKALQFATVLCDRFLEVAPSEKTFDPEKKENTLIQQVWNIDDIEAGLNRLGFKLQDVKVIRIVGIEHIRALYQFFSQDGDSNTKAAYLLWHTVVSGLFQFHTKGSEYSPQIFSICANSIFQMEELWNLFQAEILTSHDKDMMATQVFDAIRDALKEQLITGALIEAEEHDKALAFFGNLTLATPLSASNAFTAVPEATEDFAENIFRGRAYDLTVKIERLSRMKVTSVFNYRGVIVFNDRHLLLSPFWYNSIFPAMTKFRFLNMASLGRMIAELLWLLALERVPWDEKTVSNIHNFSACFEDVYTKDWNDYVFFSALGLSTVVKVLNSPDWHTVKPAWSLWRLSHAQFFYTVASYERCLTVSSPNDKLIVNVPLTYVEDFGAAFKCTASSPMMSPRHCRA</sequence>
<accession>A0ACB7SCG1</accession>
<evidence type="ECO:0000313" key="2">
    <source>
        <dbReference type="Proteomes" id="UP000821845"/>
    </source>
</evidence>